<dbReference type="EC" id="6.1.1.1" evidence="10"/>
<keyword evidence="3 10" id="KW-0436">Ligase</keyword>
<dbReference type="PANTHER" id="PTHR11766:SF1">
    <property type="entry name" value="TYROSINE--TRNA LIGASE"/>
    <property type="match status" value="1"/>
</dbReference>
<comment type="function">
    <text evidence="10">Catalyzes the attachment of tyrosine to tRNA(Tyr) in a two-step reaction: tyrosine is first activated by ATP to form Tyr-AMP and then transferred to the acceptor end of tRNA(Tyr).</text>
</comment>
<comment type="catalytic activity">
    <reaction evidence="9 10">
        <text>tRNA(Tyr) + L-tyrosine + ATP = L-tyrosyl-tRNA(Tyr) + AMP + diphosphate + H(+)</text>
        <dbReference type="Rhea" id="RHEA:10220"/>
        <dbReference type="Rhea" id="RHEA-COMP:9706"/>
        <dbReference type="Rhea" id="RHEA-COMP:9707"/>
        <dbReference type="ChEBI" id="CHEBI:15378"/>
        <dbReference type="ChEBI" id="CHEBI:30616"/>
        <dbReference type="ChEBI" id="CHEBI:33019"/>
        <dbReference type="ChEBI" id="CHEBI:58315"/>
        <dbReference type="ChEBI" id="CHEBI:78442"/>
        <dbReference type="ChEBI" id="CHEBI:78536"/>
        <dbReference type="ChEBI" id="CHEBI:456215"/>
        <dbReference type="EC" id="6.1.1.1"/>
    </reaction>
</comment>
<name>A0A1U9NHJ6_9BACT</name>
<dbReference type="NCBIfam" id="TIGR00234">
    <property type="entry name" value="tyrS"/>
    <property type="match status" value="1"/>
</dbReference>
<protein>
    <recommendedName>
        <fullName evidence="10">Tyrosine--tRNA ligase</fullName>
        <ecNumber evidence="10">6.1.1.1</ecNumber>
    </recommendedName>
    <alternativeName>
        <fullName evidence="10">Tyrosyl-tRNA synthetase</fullName>
        <shortName evidence="10">TyrRS</shortName>
    </alternativeName>
</protein>
<dbReference type="OrthoDB" id="9804243at2"/>
<evidence type="ECO:0000256" key="7">
    <source>
        <dbReference type="ARBA" id="ARBA00022917"/>
    </source>
</evidence>
<evidence type="ECO:0000256" key="10">
    <source>
        <dbReference type="HAMAP-Rule" id="MF_02007"/>
    </source>
</evidence>
<dbReference type="InterPro" id="IPR002942">
    <property type="entry name" value="S4_RNA-bd"/>
</dbReference>
<dbReference type="Pfam" id="PF22421">
    <property type="entry name" value="SYY_C-terminal"/>
    <property type="match status" value="1"/>
</dbReference>
<dbReference type="FunFam" id="3.10.290.10:FF:000022">
    <property type="entry name" value="Tyrosine--tRNA ligase"/>
    <property type="match status" value="1"/>
</dbReference>
<dbReference type="PROSITE" id="PS50889">
    <property type="entry name" value="S4"/>
    <property type="match status" value="1"/>
</dbReference>
<comment type="subunit">
    <text evidence="1 10">Homodimer.</text>
</comment>
<evidence type="ECO:0000256" key="1">
    <source>
        <dbReference type="ARBA" id="ARBA00011738"/>
    </source>
</evidence>
<dbReference type="SUPFAM" id="SSF52374">
    <property type="entry name" value="Nucleotidylyl transferase"/>
    <property type="match status" value="1"/>
</dbReference>
<feature type="short sequence motif" description="'HIGH' region" evidence="10">
    <location>
        <begin position="47"/>
        <end position="56"/>
    </location>
</feature>
<keyword evidence="8 10" id="KW-0030">Aminoacyl-tRNA synthetase</keyword>
<dbReference type="InterPro" id="IPR002307">
    <property type="entry name" value="Tyr-tRNA-ligase"/>
</dbReference>
<dbReference type="Proteomes" id="UP000189674">
    <property type="component" value="Chromosome"/>
</dbReference>
<dbReference type="FunFam" id="3.40.50.620:FF:000061">
    <property type="entry name" value="Tyrosine--tRNA ligase"/>
    <property type="match status" value="1"/>
</dbReference>
<dbReference type="InterPro" id="IPR054608">
    <property type="entry name" value="SYY-like_C"/>
</dbReference>
<dbReference type="STRING" id="1936003.STSP2_00537"/>
<gene>
    <name evidence="10 13" type="primary">tyrS</name>
    <name evidence="13" type="ORF">STSP2_00537</name>
</gene>
<dbReference type="InterPro" id="IPR036986">
    <property type="entry name" value="S4_RNA-bd_sf"/>
</dbReference>
<proteinExistence type="inferred from homology"/>
<dbReference type="GO" id="GO:0003723">
    <property type="term" value="F:RNA binding"/>
    <property type="evidence" value="ECO:0007669"/>
    <property type="project" value="UniProtKB-KW"/>
</dbReference>
<evidence type="ECO:0000256" key="2">
    <source>
        <dbReference type="ARBA" id="ARBA00022490"/>
    </source>
</evidence>
<dbReference type="HAMAP" id="MF_02007">
    <property type="entry name" value="Tyr_tRNA_synth_type2"/>
    <property type="match status" value="1"/>
</dbReference>
<reference evidence="14" key="1">
    <citation type="submission" date="2017-02" db="EMBL/GenBank/DDBJ databases">
        <title>Comparative genomics and description of representatives of a novel lineage of planctomycetes thriving in anoxic sediments.</title>
        <authorList>
            <person name="Spring S."/>
            <person name="Bunk B."/>
            <person name="Sproer C."/>
        </authorList>
    </citation>
    <scope>NUCLEOTIDE SEQUENCE [LARGE SCALE GENOMIC DNA]</scope>
    <source>
        <strain evidence="14">ST-NAGAB-D1</strain>
    </source>
</reference>
<accession>A0A1U9NHJ6</accession>
<dbReference type="GO" id="GO:0004831">
    <property type="term" value="F:tyrosine-tRNA ligase activity"/>
    <property type="evidence" value="ECO:0007669"/>
    <property type="project" value="UniProtKB-UniRule"/>
</dbReference>
<dbReference type="PRINTS" id="PR01040">
    <property type="entry name" value="TRNASYNTHTYR"/>
</dbReference>
<dbReference type="SMART" id="SM00363">
    <property type="entry name" value="S4"/>
    <property type="match status" value="1"/>
</dbReference>
<dbReference type="RefSeq" id="WP_146659601.1">
    <property type="nucleotide sequence ID" value="NZ_CP019791.1"/>
</dbReference>
<dbReference type="PANTHER" id="PTHR11766">
    <property type="entry name" value="TYROSYL-TRNA SYNTHETASE"/>
    <property type="match status" value="1"/>
</dbReference>
<dbReference type="CDD" id="cd00165">
    <property type="entry name" value="S4"/>
    <property type="match status" value="1"/>
</dbReference>
<keyword evidence="2 10" id="KW-0963">Cytoplasm</keyword>
<dbReference type="Gene3D" id="1.10.240.10">
    <property type="entry name" value="Tyrosyl-Transfer RNA Synthetase"/>
    <property type="match status" value="1"/>
</dbReference>
<keyword evidence="7 10" id="KW-0648">Protein biosynthesis</keyword>
<dbReference type="KEGG" id="alus:STSP2_00537"/>
<feature type="domain" description="RNA-binding S4" evidence="12">
    <location>
        <begin position="340"/>
        <end position="402"/>
    </location>
</feature>
<keyword evidence="14" id="KW-1185">Reference proteome</keyword>
<dbReference type="CDD" id="cd00805">
    <property type="entry name" value="TyrRS_core"/>
    <property type="match status" value="1"/>
</dbReference>
<dbReference type="InterPro" id="IPR024088">
    <property type="entry name" value="Tyr-tRNA-ligase_bac-type"/>
</dbReference>
<dbReference type="GO" id="GO:0006437">
    <property type="term" value="P:tyrosyl-tRNA aminoacylation"/>
    <property type="evidence" value="ECO:0007669"/>
    <property type="project" value="UniProtKB-UniRule"/>
</dbReference>
<dbReference type="SUPFAM" id="SSF55174">
    <property type="entry name" value="Alpha-L RNA-binding motif"/>
    <property type="match status" value="1"/>
</dbReference>
<evidence type="ECO:0000313" key="14">
    <source>
        <dbReference type="Proteomes" id="UP000189674"/>
    </source>
</evidence>
<comment type="similarity">
    <text evidence="10">Belongs to the class-I aminoacyl-tRNA synthetase family. TyrS type 2 subfamily.</text>
</comment>
<evidence type="ECO:0000256" key="9">
    <source>
        <dbReference type="ARBA" id="ARBA00048248"/>
    </source>
</evidence>
<organism evidence="13 14">
    <name type="scientific">Anaerohalosphaera lusitana</name>
    <dbReference type="NCBI Taxonomy" id="1936003"/>
    <lineage>
        <taxon>Bacteria</taxon>
        <taxon>Pseudomonadati</taxon>
        <taxon>Planctomycetota</taxon>
        <taxon>Phycisphaerae</taxon>
        <taxon>Sedimentisphaerales</taxon>
        <taxon>Anaerohalosphaeraceae</taxon>
        <taxon>Anaerohalosphaera</taxon>
    </lineage>
</organism>
<keyword evidence="4 10" id="KW-0547">Nucleotide-binding</keyword>
<dbReference type="InterPro" id="IPR024108">
    <property type="entry name" value="Tyr-tRNA-ligase_bac_2"/>
</dbReference>
<evidence type="ECO:0000259" key="12">
    <source>
        <dbReference type="SMART" id="SM00363"/>
    </source>
</evidence>
<evidence type="ECO:0000256" key="8">
    <source>
        <dbReference type="ARBA" id="ARBA00023146"/>
    </source>
</evidence>
<dbReference type="EMBL" id="CP019791">
    <property type="protein sequence ID" value="AQT67393.1"/>
    <property type="molecule type" value="Genomic_DNA"/>
</dbReference>
<keyword evidence="6 11" id="KW-0694">RNA-binding</keyword>
<dbReference type="InterPro" id="IPR001412">
    <property type="entry name" value="aa-tRNA-synth_I_CS"/>
</dbReference>
<dbReference type="Pfam" id="PF00579">
    <property type="entry name" value="tRNA-synt_1b"/>
    <property type="match status" value="1"/>
</dbReference>
<dbReference type="AlphaFoldDB" id="A0A1U9NHJ6"/>
<feature type="short sequence motif" description="'KMSKS' region" evidence="10">
    <location>
        <begin position="233"/>
        <end position="237"/>
    </location>
</feature>
<dbReference type="Gene3D" id="3.10.290.10">
    <property type="entry name" value="RNA-binding S4 domain"/>
    <property type="match status" value="1"/>
</dbReference>
<sequence length="402" mass="44614">MQDPIAQQIELLKRGTVEIYRESELAQRLTEAAKEGKQLRIKLGMDPTAPDIHLGHTVVLRKLRQFQDLGHKAVLIIGDYTARIGDPTGQNTTRPMLTGEEIKSNAQTYFDQAGRILDTSPDKCEIRYNSEWLADLALADVIKLTASMTVARMLERDTFDIRYKKGDAIGIHEFLYPLMQGQDSVAIKSDVELGGTDQTFNNLVGRTLQRNDGQPPQIVITMPILVGLDGVQKMSKSKGNYIGVTDAPADMFGKVMSIGDDLMENYFTLLTDVPKDKIAELTDPAKTHPKEAKVLLGKAIVEQFYDAEEATKAAEAFEKLFAQKQVPDDMPQVRTPADEITLAKLLQHCNLVNSGGEAKRMIKQSAVSIDGEKITDPQYPVTPTDDMIVRVGKRKFAKLVVN</sequence>
<dbReference type="GO" id="GO:0005524">
    <property type="term" value="F:ATP binding"/>
    <property type="evidence" value="ECO:0007669"/>
    <property type="project" value="UniProtKB-UniRule"/>
</dbReference>
<feature type="binding site" evidence="10">
    <location>
        <position position="236"/>
    </location>
    <ligand>
        <name>ATP</name>
        <dbReference type="ChEBI" id="CHEBI:30616"/>
    </ligand>
</feature>
<evidence type="ECO:0000256" key="4">
    <source>
        <dbReference type="ARBA" id="ARBA00022741"/>
    </source>
</evidence>
<evidence type="ECO:0000256" key="11">
    <source>
        <dbReference type="PROSITE-ProRule" id="PRU00182"/>
    </source>
</evidence>
<evidence type="ECO:0000256" key="3">
    <source>
        <dbReference type="ARBA" id="ARBA00022598"/>
    </source>
</evidence>
<dbReference type="Gene3D" id="3.40.50.620">
    <property type="entry name" value="HUPs"/>
    <property type="match status" value="1"/>
</dbReference>
<dbReference type="InterPro" id="IPR002305">
    <property type="entry name" value="aa-tRNA-synth_Ic"/>
</dbReference>
<comment type="subcellular location">
    <subcellularLocation>
        <location evidence="10">Cytoplasm</location>
    </subcellularLocation>
</comment>
<evidence type="ECO:0000313" key="13">
    <source>
        <dbReference type="EMBL" id="AQT67393.1"/>
    </source>
</evidence>
<dbReference type="GO" id="GO:0005829">
    <property type="term" value="C:cytosol"/>
    <property type="evidence" value="ECO:0007669"/>
    <property type="project" value="TreeGrafter"/>
</dbReference>
<dbReference type="InterPro" id="IPR014729">
    <property type="entry name" value="Rossmann-like_a/b/a_fold"/>
</dbReference>
<evidence type="ECO:0000256" key="6">
    <source>
        <dbReference type="ARBA" id="ARBA00022884"/>
    </source>
</evidence>
<keyword evidence="5 10" id="KW-0067">ATP-binding</keyword>
<dbReference type="PROSITE" id="PS00178">
    <property type="entry name" value="AA_TRNA_LIGASE_I"/>
    <property type="match status" value="1"/>
</dbReference>
<evidence type="ECO:0000256" key="5">
    <source>
        <dbReference type="ARBA" id="ARBA00022840"/>
    </source>
</evidence>